<accession>A0A7X3SIP2</accession>
<comment type="caution">
    <text evidence="2">The sequence shown here is derived from an EMBL/GenBank/DDBJ whole genome shotgun (WGS) entry which is preliminary data.</text>
</comment>
<dbReference type="InterPro" id="IPR029039">
    <property type="entry name" value="Flavoprotein-like_sf"/>
</dbReference>
<dbReference type="PANTHER" id="PTHR38030:SF2">
    <property type="entry name" value="PROTOPORPHYRINOGEN IX DEHYDROGENASE [QUINONE]"/>
    <property type="match status" value="1"/>
</dbReference>
<dbReference type="PANTHER" id="PTHR38030">
    <property type="entry name" value="PROTOPORPHYRINOGEN IX DEHYDROGENASE [MENAQUINONE]"/>
    <property type="match status" value="1"/>
</dbReference>
<dbReference type="Gene3D" id="3.40.50.360">
    <property type="match status" value="1"/>
</dbReference>
<dbReference type="AlphaFoldDB" id="A0A7X3SIP2"/>
<dbReference type="InterPro" id="IPR026816">
    <property type="entry name" value="Flavodoxin_dom"/>
</dbReference>
<dbReference type="EMBL" id="WUQX01000001">
    <property type="protein sequence ID" value="MXP75476.1"/>
    <property type="molecule type" value="Genomic_DNA"/>
</dbReference>
<keyword evidence="3" id="KW-1185">Reference proteome</keyword>
<proteinExistence type="predicted"/>
<name>A0A7X3SIP2_9FIRM</name>
<dbReference type="GO" id="GO:0006783">
    <property type="term" value="P:heme biosynthetic process"/>
    <property type="evidence" value="ECO:0007669"/>
    <property type="project" value="TreeGrafter"/>
</dbReference>
<feature type="domain" description="Flavodoxin" evidence="1">
    <location>
        <begin position="5"/>
        <end position="139"/>
    </location>
</feature>
<dbReference type="InterPro" id="IPR052200">
    <property type="entry name" value="Protoporphyrinogen_IX_DH"/>
</dbReference>
<gene>
    <name evidence="2" type="ORF">GN277_08805</name>
</gene>
<dbReference type="Pfam" id="PF12724">
    <property type="entry name" value="Flavodoxin_5"/>
    <property type="match status" value="1"/>
</dbReference>
<dbReference type="Proteomes" id="UP000460412">
    <property type="component" value="Unassembled WGS sequence"/>
</dbReference>
<evidence type="ECO:0000259" key="1">
    <source>
        <dbReference type="Pfam" id="PF12724"/>
    </source>
</evidence>
<sequence>MKTGVIIYQSKYGATQKYADWLREMTGFDCVKTQKAVLEEVTKYQTIILCGGIYGSGIAGLKFLKKNIGRLRGRKIAILCVGASPYDKNAFEELKKHNLKNELENIPLFYGRGQWKLNQMTFVDRTLCTMLKKSIAKKDPSTYEPWMAGLMSAVGPNEDWTDKKYLAPLLEYVKMLKCKK</sequence>
<dbReference type="GO" id="GO:0010181">
    <property type="term" value="F:FMN binding"/>
    <property type="evidence" value="ECO:0007669"/>
    <property type="project" value="TreeGrafter"/>
</dbReference>
<protein>
    <submittedName>
        <fullName evidence="2">Flavodoxin</fullName>
    </submittedName>
</protein>
<evidence type="ECO:0000313" key="3">
    <source>
        <dbReference type="Proteomes" id="UP000460412"/>
    </source>
</evidence>
<dbReference type="RefSeq" id="WP_159750730.1">
    <property type="nucleotide sequence ID" value="NZ_CATIFW010000068.1"/>
</dbReference>
<dbReference type="GO" id="GO:0070819">
    <property type="term" value="F:menaquinone-dependent protoporphyrinogen oxidase activity"/>
    <property type="evidence" value="ECO:0007669"/>
    <property type="project" value="TreeGrafter"/>
</dbReference>
<organism evidence="2 3">
    <name type="scientific">Sporofaciens musculi</name>
    <dbReference type="NCBI Taxonomy" id="2681861"/>
    <lineage>
        <taxon>Bacteria</taxon>
        <taxon>Bacillati</taxon>
        <taxon>Bacillota</taxon>
        <taxon>Clostridia</taxon>
        <taxon>Lachnospirales</taxon>
        <taxon>Lachnospiraceae</taxon>
        <taxon>Sporofaciens</taxon>
    </lineage>
</organism>
<evidence type="ECO:0000313" key="2">
    <source>
        <dbReference type="EMBL" id="MXP75476.1"/>
    </source>
</evidence>
<reference evidence="2 3" key="1">
    <citation type="submission" date="2019-12" db="EMBL/GenBank/DDBJ databases">
        <title>Sporaefaciens musculi gen. nov., sp. nov., a novel bacterium isolated from the caecum of an obese mouse.</title>
        <authorList>
            <person name="Rasmussen T.S."/>
            <person name="Streidl T."/>
            <person name="Hitch T.C.A."/>
            <person name="Wortmann E."/>
            <person name="Deptula P."/>
            <person name="Hansen M."/>
            <person name="Nielsen D.S."/>
            <person name="Clavel T."/>
            <person name="Vogensen F.K."/>
        </authorList>
    </citation>
    <scope>NUCLEOTIDE SEQUENCE [LARGE SCALE GENOMIC DNA]</scope>
    <source>
        <strain evidence="2 3">WCA-9-b2</strain>
    </source>
</reference>
<dbReference type="SUPFAM" id="SSF52218">
    <property type="entry name" value="Flavoproteins"/>
    <property type="match status" value="1"/>
</dbReference>